<evidence type="ECO:0000256" key="3">
    <source>
        <dbReference type="ARBA" id="ARBA00022448"/>
    </source>
</evidence>
<evidence type="ECO:0000256" key="6">
    <source>
        <dbReference type="ARBA" id="ARBA00022816"/>
    </source>
</evidence>
<name>A0AAV6VZ70_9ARAC</name>
<evidence type="ECO:0000256" key="8">
    <source>
        <dbReference type="ARBA" id="ARBA00023242"/>
    </source>
</evidence>
<feature type="compositionally biased region" description="Basic and acidic residues" evidence="9">
    <location>
        <begin position="1"/>
        <end position="10"/>
    </location>
</feature>
<dbReference type="Proteomes" id="UP000827092">
    <property type="component" value="Unassembled WGS sequence"/>
</dbReference>
<dbReference type="InterPro" id="IPR018222">
    <property type="entry name" value="Nuclear_transport_factor_2_euk"/>
</dbReference>
<dbReference type="PANTHER" id="PTHR10662">
    <property type="entry name" value="NUCLEAR RNA EXPORT FACTOR"/>
    <property type="match status" value="1"/>
</dbReference>
<dbReference type="SUPFAM" id="SSF52058">
    <property type="entry name" value="L domain-like"/>
    <property type="match status" value="1"/>
</dbReference>
<comment type="caution">
    <text evidence="12">The sequence shown here is derived from an EMBL/GenBank/DDBJ whole genome shotgun (WGS) entry which is preliminary data.</text>
</comment>
<dbReference type="Pfam" id="PF24048">
    <property type="entry name" value="LRR_NXF1-5"/>
    <property type="match status" value="1"/>
</dbReference>
<dbReference type="PROSITE" id="PS51281">
    <property type="entry name" value="TAP_C"/>
    <property type="match status" value="1"/>
</dbReference>
<dbReference type="GO" id="GO:0005654">
    <property type="term" value="C:nucleoplasm"/>
    <property type="evidence" value="ECO:0007669"/>
    <property type="project" value="UniProtKB-SubCell"/>
</dbReference>
<dbReference type="Gene3D" id="3.30.70.330">
    <property type="match status" value="1"/>
</dbReference>
<feature type="compositionally biased region" description="Basic residues" evidence="9">
    <location>
        <begin position="70"/>
        <end position="79"/>
    </location>
</feature>
<comment type="similarity">
    <text evidence="2">Belongs to the NXF family.</text>
</comment>
<keyword evidence="6" id="KW-0509">mRNA transport</keyword>
<dbReference type="Pfam" id="PF09162">
    <property type="entry name" value="Tap-RNA_bind"/>
    <property type="match status" value="1"/>
</dbReference>
<dbReference type="PROSITE" id="PS50177">
    <property type="entry name" value="NTF2_DOMAIN"/>
    <property type="match status" value="1"/>
</dbReference>
<dbReference type="InterPro" id="IPR032675">
    <property type="entry name" value="LRR_dom_sf"/>
</dbReference>
<evidence type="ECO:0008006" key="14">
    <source>
        <dbReference type="Google" id="ProtNLM"/>
    </source>
</evidence>
<gene>
    <name evidence="12" type="ORF">JTE90_002696</name>
</gene>
<dbReference type="Pfam" id="PF22602">
    <property type="entry name" value="NXF_NTF2"/>
    <property type="match status" value="1"/>
</dbReference>
<dbReference type="FunFam" id="3.80.10.10:FF:000384">
    <property type="entry name" value="Nuclear RNA export factor 1"/>
    <property type="match status" value="1"/>
</dbReference>
<evidence type="ECO:0000259" key="10">
    <source>
        <dbReference type="PROSITE" id="PS50177"/>
    </source>
</evidence>
<evidence type="ECO:0000256" key="7">
    <source>
        <dbReference type="ARBA" id="ARBA00022884"/>
    </source>
</evidence>
<dbReference type="Pfam" id="PF03943">
    <property type="entry name" value="TAP_C"/>
    <property type="match status" value="1"/>
</dbReference>
<reference evidence="12 13" key="1">
    <citation type="journal article" date="2022" name="Nat. Ecol. Evol.">
        <title>A masculinizing supergene underlies an exaggerated male reproductive morph in a spider.</title>
        <authorList>
            <person name="Hendrickx F."/>
            <person name="De Corte Z."/>
            <person name="Sonet G."/>
            <person name="Van Belleghem S.M."/>
            <person name="Kostlbacher S."/>
            <person name="Vangestel C."/>
        </authorList>
    </citation>
    <scope>NUCLEOTIDE SEQUENCE [LARGE SCALE GENOMIC DNA]</scope>
    <source>
        <strain evidence="12">W744_W776</strain>
    </source>
</reference>
<dbReference type="InterPro" id="IPR030217">
    <property type="entry name" value="NXF_fam"/>
</dbReference>
<keyword evidence="3" id="KW-0813">Transport</keyword>
<dbReference type="GO" id="GO:0003723">
    <property type="term" value="F:RNA binding"/>
    <property type="evidence" value="ECO:0007669"/>
    <property type="project" value="UniProtKB-KW"/>
</dbReference>
<dbReference type="SUPFAM" id="SSF54928">
    <property type="entry name" value="RNA-binding domain, RBD"/>
    <property type="match status" value="1"/>
</dbReference>
<dbReference type="InterPro" id="IPR002075">
    <property type="entry name" value="NTF2_dom"/>
</dbReference>
<dbReference type="Gene3D" id="1.10.8.10">
    <property type="entry name" value="DNA helicase RuvA subunit, C-terminal domain"/>
    <property type="match status" value="1"/>
</dbReference>
<feature type="compositionally biased region" description="Polar residues" evidence="9">
    <location>
        <begin position="82"/>
        <end position="98"/>
    </location>
</feature>
<dbReference type="InterPro" id="IPR057125">
    <property type="entry name" value="NXF1/2/3/5-like_LRR"/>
</dbReference>
<dbReference type="EMBL" id="JAFNEN010000009">
    <property type="protein sequence ID" value="KAG8201018.1"/>
    <property type="molecule type" value="Genomic_DNA"/>
</dbReference>
<evidence type="ECO:0000256" key="4">
    <source>
        <dbReference type="ARBA" id="ARBA00022614"/>
    </source>
</evidence>
<evidence type="ECO:0000256" key="9">
    <source>
        <dbReference type="SAM" id="MobiDB-lite"/>
    </source>
</evidence>
<keyword evidence="7" id="KW-0694">RNA-binding</keyword>
<dbReference type="InterPro" id="IPR012677">
    <property type="entry name" value="Nucleotide-bd_a/b_plait_sf"/>
</dbReference>
<evidence type="ECO:0000256" key="2">
    <source>
        <dbReference type="ARBA" id="ARBA00009285"/>
    </source>
</evidence>
<feature type="domain" description="TAP-C" evidence="11">
    <location>
        <begin position="545"/>
        <end position="600"/>
    </location>
</feature>
<dbReference type="SUPFAM" id="SSF46934">
    <property type="entry name" value="UBA-like"/>
    <property type="match status" value="1"/>
</dbReference>
<keyword evidence="4" id="KW-0433">Leucine-rich repeat</keyword>
<organism evidence="12 13">
    <name type="scientific">Oedothorax gibbosus</name>
    <dbReference type="NCBI Taxonomy" id="931172"/>
    <lineage>
        <taxon>Eukaryota</taxon>
        <taxon>Metazoa</taxon>
        <taxon>Ecdysozoa</taxon>
        <taxon>Arthropoda</taxon>
        <taxon>Chelicerata</taxon>
        <taxon>Arachnida</taxon>
        <taxon>Araneae</taxon>
        <taxon>Araneomorphae</taxon>
        <taxon>Entelegynae</taxon>
        <taxon>Araneoidea</taxon>
        <taxon>Linyphiidae</taxon>
        <taxon>Erigoninae</taxon>
        <taxon>Oedothorax</taxon>
    </lineage>
</organism>
<dbReference type="FunFam" id="3.10.450.50:FF:000004">
    <property type="entry name" value="Nuclear RNA export factor 1"/>
    <property type="match status" value="1"/>
</dbReference>
<sequence length="614" mass="69170">MMQQRYDQRRPSAAIYRPPIRRQGKFRDFPRGGHNNASGSVNTDGDIDMSGEQKTERRFNPYGQRNNSNFKRKFTRKPRGSGNHSEPSQSQRGFQPTNGFKITVINGKRVGMPFIYQTILNSIKGTFIPLNFNFVEEDAVFFVNDHSTARQIREMNRKITTPDGFQMSILQHRFRLPPPNFDANTLELIKNITSGRFDSMSHCLDLSYFHNDQNMKSLGLCLPLMNSFVFSTISNIIKEHIPQLETLDLTGNKLSLLTALSSITPVCKQIKCLNLKNNRLRSISDLNPLKGLNLTDLILDGNPLCGDYKDKTAYIGAVRNLFPKLINLDGMLLPAPIEFDLGTETLPQSKKSCFAADNVKDMVLKFLDQYYSIYDSGDRSKLLDAYHDNAYFSLCLSKSIARNSRGTLGSYSMDSRNLLVVEHPAERFKLLREGKLPIVALLSQLPQTMHDPSSFSIDIFHISPTLMSFSVIGVFKEVGADINNATEKTFSRTFVVAAHGSGFVITNETMFIAHASQDQQSKAFKVPAPTPSPSPAPPNEEKSPIEKQMMVAELVKQSGMNPEFSAKCLEENDFDYQRAVAVFLKFKSEGKLPAEAFIKQEPDTFIKQEPEFMS</sequence>
<evidence type="ECO:0000256" key="1">
    <source>
        <dbReference type="ARBA" id="ARBA00004642"/>
    </source>
</evidence>
<comment type="subcellular location">
    <subcellularLocation>
        <location evidence="1">Nucleus</location>
        <location evidence="1">Nucleoplasm</location>
    </subcellularLocation>
</comment>
<dbReference type="SUPFAM" id="SSF54427">
    <property type="entry name" value="NTF2-like"/>
    <property type="match status" value="1"/>
</dbReference>
<dbReference type="Gene3D" id="3.10.450.50">
    <property type="match status" value="1"/>
</dbReference>
<dbReference type="Gene3D" id="3.80.10.10">
    <property type="entry name" value="Ribonuclease Inhibitor"/>
    <property type="match status" value="1"/>
</dbReference>
<dbReference type="FunFam" id="1.10.8.10:FF:000018">
    <property type="entry name" value="Nuclear RNA export factor 1"/>
    <property type="match status" value="1"/>
</dbReference>
<feature type="region of interest" description="Disordered" evidence="9">
    <location>
        <begin position="522"/>
        <end position="543"/>
    </location>
</feature>
<dbReference type="GO" id="GO:0005635">
    <property type="term" value="C:nuclear envelope"/>
    <property type="evidence" value="ECO:0007669"/>
    <property type="project" value="UniProtKB-ARBA"/>
</dbReference>
<evidence type="ECO:0000313" key="13">
    <source>
        <dbReference type="Proteomes" id="UP000827092"/>
    </source>
</evidence>
<dbReference type="GO" id="GO:0016973">
    <property type="term" value="P:poly(A)+ mRNA export from nucleus"/>
    <property type="evidence" value="ECO:0007669"/>
    <property type="project" value="TreeGrafter"/>
</dbReference>
<evidence type="ECO:0000259" key="11">
    <source>
        <dbReference type="PROSITE" id="PS51281"/>
    </source>
</evidence>
<dbReference type="InterPro" id="IPR015245">
    <property type="entry name" value="Tap_RNA-bd"/>
</dbReference>
<feature type="compositionally biased region" description="Pro residues" evidence="9">
    <location>
        <begin position="528"/>
        <end position="538"/>
    </location>
</feature>
<proteinExistence type="inferred from homology"/>
<dbReference type="SMART" id="SM00804">
    <property type="entry name" value="TAP_C"/>
    <property type="match status" value="1"/>
</dbReference>
<keyword evidence="5" id="KW-0677">Repeat</keyword>
<keyword evidence="13" id="KW-1185">Reference proteome</keyword>
<dbReference type="AlphaFoldDB" id="A0AAV6VZ70"/>
<dbReference type="GO" id="GO:0005737">
    <property type="term" value="C:cytoplasm"/>
    <property type="evidence" value="ECO:0007669"/>
    <property type="project" value="InterPro"/>
</dbReference>
<dbReference type="PANTHER" id="PTHR10662:SF22">
    <property type="entry name" value="NUCLEAR RNA EXPORT FACTOR 1"/>
    <property type="match status" value="1"/>
</dbReference>
<evidence type="ECO:0000313" key="12">
    <source>
        <dbReference type="EMBL" id="KAG8201018.1"/>
    </source>
</evidence>
<feature type="region of interest" description="Disordered" evidence="9">
    <location>
        <begin position="1"/>
        <end position="98"/>
    </location>
</feature>
<dbReference type="CDD" id="cd14342">
    <property type="entry name" value="UBA_TAP-C"/>
    <property type="match status" value="1"/>
</dbReference>
<keyword evidence="8" id="KW-0539">Nucleus</keyword>
<dbReference type="PROSITE" id="PS51450">
    <property type="entry name" value="LRR"/>
    <property type="match status" value="2"/>
</dbReference>
<accession>A0AAV6VZ70</accession>
<protein>
    <recommendedName>
        <fullName evidence="14">Nuclear RNA export factor 1</fullName>
    </recommendedName>
</protein>
<dbReference type="InterPro" id="IPR001611">
    <property type="entry name" value="Leu-rich_rpt"/>
</dbReference>
<dbReference type="InterPro" id="IPR032710">
    <property type="entry name" value="NTF2-like_dom_sf"/>
</dbReference>
<dbReference type="InterPro" id="IPR035979">
    <property type="entry name" value="RBD_domain_sf"/>
</dbReference>
<evidence type="ECO:0000256" key="5">
    <source>
        <dbReference type="ARBA" id="ARBA00022737"/>
    </source>
</evidence>
<feature type="domain" description="NTF2" evidence="10">
    <location>
        <begin position="362"/>
        <end position="512"/>
    </location>
</feature>
<dbReference type="InterPro" id="IPR005637">
    <property type="entry name" value="TAP_C_dom"/>
</dbReference>
<dbReference type="InterPro" id="IPR009060">
    <property type="entry name" value="UBA-like_sf"/>
</dbReference>